<dbReference type="EMBL" id="CP015519">
    <property type="protein sequence ID" value="APG27987.1"/>
    <property type="molecule type" value="Genomic_DNA"/>
</dbReference>
<accession>A0A1L3GPY3</accession>
<protein>
    <recommendedName>
        <fullName evidence="4">VCBS repeat-containing protein</fullName>
    </recommendedName>
</protein>
<keyword evidence="1" id="KW-0732">Signal</keyword>
<feature type="chain" id="PRO_5012205221" description="VCBS repeat-containing protein" evidence="1">
    <location>
        <begin position="23"/>
        <end position="564"/>
    </location>
</feature>
<dbReference type="AlphaFoldDB" id="A0A1L3GPY3"/>
<evidence type="ECO:0000313" key="2">
    <source>
        <dbReference type="EMBL" id="APG27987.1"/>
    </source>
</evidence>
<dbReference type="STRING" id="1842532.A7E78_09140"/>
<gene>
    <name evidence="2" type="ORF">A7E78_09140</name>
</gene>
<proteinExistence type="predicted"/>
<reference evidence="2 3" key="1">
    <citation type="journal article" date="2017" name="Genome Announc.">
        <title>Complete Genome Sequences of Two Acetylene-Fermenting Pelobacter acetylenicus Strains.</title>
        <authorList>
            <person name="Sutton J.M."/>
            <person name="Baesman S.M."/>
            <person name="Fierst J.L."/>
            <person name="Poret-Peterson A.T."/>
            <person name="Oremland R.S."/>
            <person name="Dunlap D.S."/>
            <person name="Akob D.M."/>
        </authorList>
    </citation>
    <scope>NUCLEOTIDE SEQUENCE [LARGE SCALE GENOMIC DNA]</scope>
    <source>
        <strain evidence="2 3">SFB93</strain>
    </source>
</reference>
<dbReference type="SUPFAM" id="SSF69318">
    <property type="entry name" value="Integrin alpha N-terminal domain"/>
    <property type="match status" value="1"/>
</dbReference>
<evidence type="ECO:0008006" key="4">
    <source>
        <dbReference type="Google" id="ProtNLM"/>
    </source>
</evidence>
<name>A0A1L3GPY3_9BACT</name>
<sequence>MIKRFMLLAACSLLLMAAPVFAGTLEELAQDFKEVSGYVVLPVQGEFLIDLDASKGIAVGDLFAVVQPGEKITHPVTGEVLGSLDVRKAVLQVTQIKAGYSQARAVSGAAQVARGDVIRRFVNLRASFLDYTGRGEAFYADLTGALPGLEWQDYAAAQAARPAKPAAAAGSADLLVILDGHGLSVRDSAYRLLHSYSSPTVKQAAVSAPLQQAPVAAVPYRLEAAPAAPIGTVRYEATFPGFKTTGSIGFPAVASDFVQHGEQLLVAASDGKSIKVFVVGEKLQQQAELQLADMAQVASLSWWQPAADKLYLAVTGWQAPKVSSAIYAYDNGSLNAVEESMGKFLGSFDRDGDGRKELLLAQDFDRSLVWGTRIKKAVLKGDKVSLGALDFKLPHRFTVVGSLMADLTNDGKPETIFVRDGLMYVYSGTKKLYRSPKMMGGTLSRFLFDEDPNARETETNFAAFEVAPVAADLDGDGKLELLSVASDSSLLAAPGIGAGVKKSWLAVLKKRDGMFVKGTLGEELEVPLQGLAVAGDRVLFVATETGSVFGEGGDSQLLVFPLAR</sequence>
<dbReference type="KEGG" id="pef:A7E78_09140"/>
<evidence type="ECO:0000256" key="1">
    <source>
        <dbReference type="SAM" id="SignalP"/>
    </source>
</evidence>
<keyword evidence="3" id="KW-1185">Reference proteome</keyword>
<organism evidence="2 3">
    <name type="scientific">Syntrophotalea acetylenivorans</name>
    <dbReference type="NCBI Taxonomy" id="1842532"/>
    <lineage>
        <taxon>Bacteria</taxon>
        <taxon>Pseudomonadati</taxon>
        <taxon>Thermodesulfobacteriota</taxon>
        <taxon>Desulfuromonadia</taxon>
        <taxon>Desulfuromonadales</taxon>
        <taxon>Syntrophotaleaceae</taxon>
        <taxon>Syntrophotalea</taxon>
    </lineage>
</organism>
<dbReference type="OrthoDB" id="9813582at2"/>
<feature type="signal peptide" evidence="1">
    <location>
        <begin position="1"/>
        <end position="22"/>
    </location>
</feature>
<evidence type="ECO:0000313" key="3">
    <source>
        <dbReference type="Proteomes" id="UP000182517"/>
    </source>
</evidence>
<dbReference type="InterPro" id="IPR028994">
    <property type="entry name" value="Integrin_alpha_N"/>
</dbReference>
<dbReference type="Proteomes" id="UP000182517">
    <property type="component" value="Chromosome"/>
</dbReference>
<dbReference type="RefSeq" id="WP_072283949.1">
    <property type="nucleotide sequence ID" value="NZ_CP015519.1"/>
</dbReference>